<evidence type="ECO:0000313" key="5">
    <source>
        <dbReference type="EMBL" id="PON72336.1"/>
    </source>
</evidence>
<dbReference type="InterPro" id="IPR002156">
    <property type="entry name" value="RNaseH_domain"/>
</dbReference>
<keyword evidence="1" id="KW-0862">Zinc</keyword>
<keyword evidence="1" id="KW-0479">Metal-binding</keyword>
<feature type="signal peptide" evidence="3">
    <location>
        <begin position="1"/>
        <end position="25"/>
    </location>
</feature>
<evidence type="ECO:0000256" key="3">
    <source>
        <dbReference type="SAM" id="SignalP"/>
    </source>
</evidence>
<gene>
    <name evidence="5" type="ORF">PanWU01x14_067270</name>
</gene>
<keyword evidence="3" id="KW-0732">Signal</keyword>
<feature type="domain" description="CCHC-type" evidence="4">
    <location>
        <begin position="167"/>
        <end position="180"/>
    </location>
</feature>
<organism evidence="5 6">
    <name type="scientific">Parasponia andersonii</name>
    <name type="common">Sponia andersonii</name>
    <dbReference type="NCBI Taxonomy" id="3476"/>
    <lineage>
        <taxon>Eukaryota</taxon>
        <taxon>Viridiplantae</taxon>
        <taxon>Streptophyta</taxon>
        <taxon>Embryophyta</taxon>
        <taxon>Tracheophyta</taxon>
        <taxon>Spermatophyta</taxon>
        <taxon>Magnoliopsida</taxon>
        <taxon>eudicotyledons</taxon>
        <taxon>Gunneridae</taxon>
        <taxon>Pentapetalae</taxon>
        <taxon>rosids</taxon>
        <taxon>fabids</taxon>
        <taxon>Rosales</taxon>
        <taxon>Cannabaceae</taxon>
        <taxon>Parasponia</taxon>
    </lineage>
</organism>
<dbReference type="PANTHER" id="PTHR47723:SF19">
    <property type="entry name" value="POLYNUCLEOTIDYL TRANSFERASE, RIBONUCLEASE H-LIKE SUPERFAMILY PROTEIN"/>
    <property type="match status" value="1"/>
</dbReference>
<dbReference type="InterPro" id="IPR053151">
    <property type="entry name" value="RNase_H-like"/>
</dbReference>
<proteinExistence type="predicted"/>
<dbReference type="CDD" id="cd06222">
    <property type="entry name" value="RNase_H_like"/>
    <property type="match status" value="1"/>
</dbReference>
<reference evidence="6" key="1">
    <citation type="submission" date="2016-06" db="EMBL/GenBank/DDBJ databases">
        <title>Parallel loss of symbiosis genes in relatives of nitrogen-fixing non-legume Parasponia.</title>
        <authorList>
            <person name="Van Velzen R."/>
            <person name="Holmer R."/>
            <person name="Bu F."/>
            <person name="Rutten L."/>
            <person name="Van Zeijl A."/>
            <person name="Liu W."/>
            <person name="Santuari L."/>
            <person name="Cao Q."/>
            <person name="Sharma T."/>
            <person name="Shen D."/>
            <person name="Roswanjaya Y."/>
            <person name="Wardhani T."/>
            <person name="Kalhor M.S."/>
            <person name="Jansen J."/>
            <person name="Van den Hoogen J."/>
            <person name="Gungor B."/>
            <person name="Hartog M."/>
            <person name="Hontelez J."/>
            <person name="Verver J."/>
            <person name="Yang W.-C."/>
            <person name="Schijlen E."/>
            <person name="Repin R."/>
            <person name="Schilthuizen M."/>
            <person name="Schranz E."/>
            <person name="Heidstra R."/>
            <person name="Miyata K."/>
            <person name="Fedorova E."/>
            <person name="Kohlen W."/>
            <person name="Bisseling T."/>
            <person name="Smit S."/>
            <person name="Geurts R."/>
        </authorList>
    </citation>
    <scope>NUCLEOTIDE SEQUENCE [LARGE SCALE GENOMIC DNA]</scope>
    <source>
        <strain evidence="6">cv. WU1-14</strain>
    </source>
</reference>
<protein>
    <submittedName>
        <fullName evidence="5">Zinc finger, CCHC-type</fullName>
    </submittedName>
</protein>
<evidence type="ECO:0000256" key="1">
    <source>
        <dbReference type="PROSITE-ProRule" id="PRU00047"/>
    </source>
</evidence>
<dbReference type="PROSITE" id="PS50158">
    <property type="entry name" value="ZF_CCHC"/>
    <property type="match status" value="1"/>
</dbReference>
<accession>A0A2P5DGE7</accession>
<dbReference type="Gene3D" id="3.30.420.10">
    <property type="entry name" value="Ribonuclease H-like superfamily/Ribonuclease H"/>
    <property type="match status" value="1"/>
</dbReference>
<comment type="caution">
    <text evidence="5">The sequence shown here is derived from an EMBL/GenBank/DDBJ whole genome shotgun (WGS) entry which is preliminary data.</text>
</comment>
<feature type="chain" id="PRO_5015190442" evidence="3">
    <location>
        <begin position="26"/>
        <end position="385"/>
    </location>
</feature>
<dbReference type="AlphaFoldDB" id="A0A2P5DGE7"/>
<dbReference type="InterPro" id="IPR001878">
    <property type="entry name" value="Znf_CCHC"/>
</dbReference>
<dbReference type="PANTHER" id="PTHR47723">
    <property type="entry name" value="OS05G0353850 PROTEIN"/>
    <property type="match status" value="1"/>
</dbReference>
<dbReference type="InterPro" id="IPR036397">
    <property type="entry name" value="RNaseH_sf"/>
</dbReference>
<dbReference type="OrthoDB" id="1924068at2759"/>
<dbReference type="GO" id="GO:0004523">
    <property type="term" value="F:RNA-DNA hybrid ribonuclease activity"/>
    <property type="evidence" value="ECO:0007669"/>
    <property type="project" value="InterPro"/>
</dbReference>
<name>A0A2P5DGE7_PARAD</name>
<feature type="region of interest" description="Disordered" evidence="2">
    <location>
        <begin position="361"/>
        <end position="385"/>
    </location>
</feature>
<dbReference type="Pfam" id="PF13456">
    <property type="entry name" value="RVT_3"/>
    <property type="match status" value="1"/>
</dbReference>
<dbReference type="GO" id="GO:0008270">
    <property type="term" value="F:zinc ion binding"/>
    <property type="evidence" value="ECO:0007669"/>
    <property type="project" value="UniProtKB-KW"/>
</dbReference>
<sequence length="385" mass="43098">MLAGLLLFCALSNLVLVPLFQNGEGWASAGGVIRDSNDLVIACFSKRIKGYFSVKNSELIAIREGLLLAVQNKLQVNFMECDVQKAVQSLSSNEEKFADNASLVCDVNNLFSLASCVSFRYVPRIRNAVALLVDIDLKNPLLVSIQVKSRDDCRFVYLSYERLPDFCYTCSSIGHIPSNCYHNKLKEDKKKITKKSEGSALKQQVYVAKPITNQVVFKDIQKSPDVPVKKILTSLASDLDKDNTLVHFGNMEDEVKIVDSLEKNKAHYDKDDKLAVIDENVNTKEDVALNYNSEYISNIDKVVNTQVYEEHIEALTTEVGIFDLKYSSSFVESKSNHSLDTSDLSPTKVFTSKDEGWQEVQSKKKKKASQAQYSKPVTRASKTTS</sequence>
<dbReference type="GO" id="GO:0003676">
    <property type="term" value="F:nucleic acid binding"/>
    <property type="evidence" value="ECO:0007669"/>
    <property type="project" value="InterPro"/>
</dbReference>
<keyword evidence="1" id="KW-0863">Zinc-finger</keyword>
<dbReference type="InterPro" id="IPR044730">
    <property type="entry name" value="RNase_H-like_dom_plant"/>
</dbReference>
<evidence type="ECO:0000313" key="6">
    <source>
        <dbReference type="Proteomes" id="UP000237105"/>
    </source>
</evidence>
<evidence type="ECO:0000259" key="4">
    <source>
        <dbReference type="PROSITE" id="PS50158"/>
    </source>
</evidence>
<dbReference type="Proteomes" id="UP000237105">
    <property type="component" value="Unassembled WGS sequence"/>
</dbReference>
<keyword evidence="6" id="KW-1185">Reference proteome</keyword>
<evidence type="ECO:0000256" key="2">
    <source>
        <dbReference type="SAM" id="MobiDB-lite"/>
    </source>
</evidence>
<dbReference type="EMBL" id="JXTB01000040">
    <property type="protein sequence ID" value="PON72336.1"/>
    <property type="molecule type" value="Genomic_DNA"/>
</dbReference>